<organism evidence="1 2">
    <name type="scientific">Dissostichus mawsoni</name>
    <name type="common">Antarctic cod</name>
    <dbReference type="NCBI Taxonomy" id="36200"/>
    <lineage>
        <taxon>Eukaryota</taxon>
        <taxon>Metazoa</taxon>
        <taxon>Chordata</taxon>
        <taxon>Craniata</taxon>
        <taxon>Vertebrata</taxon>
        <taxon>Euteleostomi</taxon>
        <taxon>Actinopterygii</taxon>
        <taxon>Neopterygii</taxon>
        <taxon>Teleostei</taxon>
        <taxon>Neoteleostei</taxon>
        <taxon>Acanthomorphata</taxon>
        <taxon>Eupercaria</taxon>
        <taxon>Perciformes</taxon>
        <taxon>Notothenioidei</taxon>
        <taxon>Nototheniidae</taxon>
        <taxon>Dissostichus</taxon>
    </lineage>
</organism>
<gene>
    <name evidence="1" type="ORF">F7725_015491</name>
</gene>
<name>A0A7J5YHQ0_DISMA</name>
<dbReference type="OrthoDB" id="10594581at2759"/>
<comment type="caution">
    <text evidence="1">The sequence shown here is derived from an EMBL/GenBank/DDBJ whole genome shotgun (WGS) entry which is preliminary data.</text>
</comment>
<reference evidence="1 2" key="1">
    <citation type="submission" date="2020-03" db="EMBL/GenBank/DDBJ databases">
        <title>Dissostichus mawsoni Genome sequencing and assembly.</title>
        <authorList>
            <person name="Park H."/>
        </authorList>
    </citation>
    <scope>NUCLEOTIDE SEQUENCE [LARGE SCALE GENOMIC DNA]</scope>
    <source>
        <strain evidence="1">DM0001</strain>
        <tissue evidence="1">Muscle</tissue>
    </source>
</reference>
<dbReference type="EMBL" id="JAAKFY010000012">
    <property type="protein sequence ID" value="KAF3848994.1"/>
    <property type="molecule type" value="Genomic_DNA"/>
</dbReference>
<feature type="non-terminal residue" evidence="1">
    <location>
        <position position="1"/>
    </location>
</feature>
<keyword evidence="2" id="KW-1185">Reference proteome</keyword>
<protein>
    <submittedName>
        <fullName evidence="1">Uncharacterized protein</fullName>
    </submittedName>
</protein>
<dbReference type="AlphaFoldDB" id="A0A7J5YHQ0"/>
<proteinExistence type="predicted"/>
<evidence type="ECO:0000313" key="1">
    <source>
        <dbReference type="EMBL" id="KAF3848994.1"/>
    </source>
</evidence>
<evidence type="ECO:0000313" key="2">
    <source>
        <dbReference type="Proteomes" id="UP000518266"/>
    </source>
</evidence>
<dbReference type="Proteomes" id="UP000518266">
    <property type="component" value="Unassembled WGS sequence"/>
</dbReference>
<accession>A0A7J5YHQ0</accession>
<sequence length="59" mass="6820">MPQETAGLCWPVDDREEDSHVLDVLKDFTHCLRRQGVSAGLWATEEKCRNNEDGWDYPV</sequence>